<gene>
    <name evidence="2" type="ORF">NTEN_LOCUS22912</name>
</gene>
<keyword evidence="3" id="KW-1185">Reference proteome</keyword>
<protein>
    <submittedName>
        <fullName evidence="2">Uncharacterized protein</fullName>
    </submittedName>
</protein>
<evidence type="ECO:0000313" key="2">
    <source>
        <dbReference type="EMBL" id="CAB0019200.1"/>
    </source>
</evidence>
<feature type="region of interest" description="Disordered" evidence="1">
    <location>
        <begin position="1"/>
        <end position="80"/>
    </location>
</feature>
<proteinExistence type="predicted"/>
<dbReference type="EMBL" id="CADCXU010033888">
    <property type="protein sequence ID" value="CAB0019200.1"/>
    <property type="molecule type" value="Genomic_DNA"/>
</dbReference>
<feature type="compositionally biased region" description="Polar residues" evidence="1">
    <location>
        <begin position="1"/>
        <end position="33"/>
    </location>
</feature>
<reference evidence="2 3" key="1">
    <citation type="submission" date="2020-02" db="EMBL/GenBank/DDBJ databases">
        <authorList>
            <person name="Ferguson B K."/>
        </authorList>
    </citation>
    <scope>NUCLEOTIDE SEQUENCE [LARGE SCALE GENOMIC DNA]</scope>
</reference>
<organism evidence="2 3">
    <name type="scientific">Nesidiocoris tenuis</name>
    <dbReference type="NCBI Taxonomy" id="355587"/>
    <lineage>
        <taxon>Eukaryota</taxon>
        <taxon>Metazoa</taxon>
        <taxon>Ecdysozoa</taxon>
        <taxon>Arthropoda</taxon>
        <taxon>Hexapoda</taxon>
        <taxon>Insecta</taxon>
        <taxon>Pterygota</taxon>
        <taxon>Neoptera</taxon>
        <taxon>Paraneoptera</taxon>
        <taxon>Hemiptera</taxon>
        <taxon>Heteroptera</taxon>
        <taxon>Panheteroptera</taxon>
        <taxon>Cimicomorpha</taxon>
        <taxon>Miridae</taxon>
        <taxon>Dicyphina</taxon>
        <taxon>Nesidiocoris</taxon>
    </lineage>
</organism>
<feature type="non-terminal residue" evidence="2">
    <location>
        <position position="80"/>
    </location>
</feature>
<accession>A0A6H5HRK0</accession>
<sequence>MLQYFPASNCNTQPNTREPSITNSFSGSTSTLRSPCEPKITKDTTETASGEEDSSRSSGPKPDVGPTLQEPDVIASTKAG</sequence>
<name>A0A6H5HRK0_9HEMI</name>
<dbReference type="AlphaFoldDB" id="A0A6H5HRK0"/>
<evidence type="ECO:0000256" key="1">
    <source>
        <dbReference type="SAM" id="MobiDB-lite"/>
    </source>
</evidence>
<dbReference type="Proteomes" id="UP000479000">
    <property type="component" value="Unassembled WGS sequence"/>
</dbReference>
<evidence type="ECO:0000313" key="3">
    <source>
        <dbReference type="Proteomes" id="UP000479000"/>
    </source>
</evidence>